<feature type="region of interest" description="Disordered" evidence="7">
    <location>
        <begin position="949"/>
        <end position="970"/>
    </location>
</feature>
<dbReference type="Gene3D" id="1.10.510.10">
    <property type="entry name" value="Transferase(Phosphotransferase) domain 1"/>
    <property type="match status" value="1"/>
</dbReference>
<evidence type="ECO:0000256" key="6">
    <source>
        <dbReference type="PROSITE-ProRule" id="PRU10141"/>
    </source>
</evidence>
<dbReference type="GeneID" id="106498458"/>
<evidence type="ECO:0000313" key="10">
    <source>
        <dbReference type="RefSeq" id="XP_013815143.2"/>
    </source>
</evidence>
<dbReference type="SMART" id="SM00220">
    <property type="entry name" value="S_TKc"/>
    <property type="match status" value="1"/>
</dbReference>
<proteinExistence type="predicted"/>
<reference evidence="10" key="1">
    <citation type="submission" date="2025-08" db="UniProtKB">
        <authorList>
            <consortium name="RefSeq"/>
        </authorList>
    </citation>
    <scope>IDENTIFICATION</scope>
    <source>
        <tissue evidence="10">Blood</tissue>
    </source>
</reference>
<dbReference type="RefSeq" id="XP_013815143.2">
    <property type="nucleotide sequence ID" value="XM_013959689.2"/>
</dbReference>
<keyword evidence="1" id="KW-0723">Serine/threonine-protein kinase</keyword>
<evidence type="ECO:0000256" key="4">
    <source>
        <dbReference type="ARBA" id="ARBA00022777"/>
    </source>
</evidence>
<dbReference type="AlphaFoldDB" id="A0A8B7JYT0"/>
<dbReference type="Pfam" id="PF00069">
    <property type="entry name" value="Pkinase"/>
    <property type="match status" value="1"/>
</dbReference>
<evidence type="ECO:0000256" key="1">
    <source>
        <dbReference type="ARBA" id="ARBA00022527"/>
    </source>
</evidence>
<evidence type="ECO:0000256" key="2">
    <source>
        <dbReference type="ARBA" id="ARBA00022679"/>
    </source>
</evidence>
<dbReference type="PANTHER" id="PTHR11584">
    <property type="entry name" value="SERINE/THREONINE PROTEIN KINASE"/>
    <property type="match status" value="1"/>
</dbReference>
<dbReference type="CTD" id="80122"/>
<keyword evidence="9" id="KW-1185">Reference proteome</keyword>
<keyword evidence="3 6" id="KW-0547">Nucleotide-binding</keyword>
<dbReference type="InterPro" id="IPR008271">
    <property type="entry name" value="Ser/Thr_kinase_AS"/>
</dbReference>
<sequence length="1287" mass="145318">MSSRYLGILMEISFKSLMFWDLNTLRNSMSDNKQNKNRGKEGCRIFVALQNADKIMKEMHQSYKALEKNNQVTPMSTLWPEKQVTCLPNKKKLALQMRQHTLPFFMKKEENIRRGFDFSFLLQASCPEYSISKSLMDLDAFQTIEAQIQQRLNITVLKARNKRTEFHLPPLTFQPVRTIQLAPLEDNVNKSINNRNILNIMNSIPLPIKPTAKFYQYQLDSLLHAQKSSDLTVVSISDKFTPRKDLYSFSMGNCCEYPQDKKEENENNLKCKEADVATNTEKNDLMKYQLSITCKNVNIMTQDRFGDDSYPYLTSGDTQINCGIFTALCPVSNNADTLRARNNEKLVENSLRTGVEGDATGMLLDSRPDEDPESTNFVLDNHDLDFSCTNEVMEACHVLEDHSVTEIIPRVEVQDPSGKQTENSVCLLEFEIEKEAISEVTAKDQSKLVPLVHVTLFEQEPARELHIAKQPTRKKSVIRSLPPHASQSFNILARQENDKSKIKINRNKCSSKSKTRSNISEDLVVSDESSTKRNTHKMSAKSQIFPSLELPHMKSETSLKCQKKMPQVDKYHFAQSAQKTKKQGFPCSCKNAVILKKSATPLSLPRAQSASGFIDLKYSDMFRKINSNDKGPGIYEMFGTPVYSHMRELDQHENRFYRDVCSAPPGRCTANTCKSTCNKGRESSRVRNTQKRMYSKPKKTIPDTKRKQKGLTPKDQSTELSDSNMEQDSVIISSPDCPIKTSESITLFHEDKDHQLPFLEEFSQSTEQNRKFSNSNLSTIKEVSLEQSLDFQDVSSSQVFATCNQNLPQFPDKDSECVALNSNLLTTDQNLCVPQCIVDMDSFRGLESKQTSCKTINKCEALPFSDRPECQSPAKALNQSWAHTPQNSNLPNELAQPSVIQTTNATSPIFQTSQNILSWADNKDLTDDLLCCLAAELLVLEEKDIIPSRKKNTGPKVQNTHPKEERSMVNGDGETVNCALEKQSYSEAFLVSNEESDLLNFEESTKLSESSLTNKEPIMWTRGEVLGKGAYGTVYCGLTSQGQLIAVKQVVLDTSDQLTTEKEYQKLQEEVDLLKTLKHINIVTYLGTCLEDNIVSIFMEFVPGGSISSIINRFGPLPETVLCKYTKQILQGVAYLHDNCVVHRDIKGNNVMLMPNGIVKLIDFGCAKRLAWASLNGTHSEMLKSVHGTPYWMAPEVINESGYGRKSDIWSVGCTVFEMAMGKPPLASMDRIAAMFYIGTHRGLMPSLPDRFSRTAVDFVHACLTRDQHERPSALQLLEHPFVKGRQ</sequence>
<dbReference type="CDD" id="cd06631">
    <property type="entry name" value="STKc_YSK4"/>
    <property type="match status" value="1"/>
</dbReference>
<dbReference type="PROSITE" id="PS00108">
    <property type="entry name" value="PROTEIN_KINASE_ST"/>
    <property type="match status" value="1"/>
</dbReference>
<dbReference type="InterPro" id="IPR017441">
    <property type="entry name" value="Protein_kinase_ATP_BS"/>
</dbReference>
<evidence type="ECO:0000259" key="8">
    <source>
        <dbReference type="PROSITE" id="PS50011"/>
    </source>
</evidence>
<keyword evidence="2" id="KW-0808">Transferase</keyword>
<dbReference type="KEGG" id="aam:106498458"/>
<dbReference type="PROSITE" id="PS00107">
    <property type="entry name" value="PROTEIN_KINASE_ATP"/>
    <property type="match status" value="1"/>
</dbReference>
<feature type="domain" description="Protein kinase" evidence="8">
    <location>
        <begin position="1020"/>
        <end position="1283"/>
    </location>
</feature>
<dbReference type="SUPFAM" id="SSF56112">
    <property type="entry name" value="Protein kinase-like (PK-like)"/>
    <property type="match status" value="1"/>
</dbReference>
<dbReference type="PROSITE" id="PS50011">
    <property type="entry name" value="PROTEIN_KINASE_DOM"/>
    <property type="match status" value="1"/>
</dbReference>
<gene>
    <name evidence="10" type="primary">MAP3K19</name>
</gene>
<protein>
    <submittedName>
        <fullName evidence="10">Mitogen-activated protein kinase kinase kinase 19</fullName>
    </submittedName>
</protein>
<keyword evidence="5 6" id="KW-0067">ATP-binding</keyword>
<feature type="region of interest" description="Disordered" evidence="7">
    <location>
        <begin position="677"/>
        <end position="728"/>
    </location>
</feature>
<feature type="compositionally biased region" description="Polar residues" evidence="7">
    <location>
        <begin position="714"/>
        <end position="728"/>
    </location>
</feature>
<evidence type="ECO:0000256" key="3">
    <source>
        <dbReference type="ARBA" id="ARBA00022741"/>
    </source>
</evidence>
<dbReference type="InterPro" id="IPR011009">
    <property type="entry name" value="Kinase-like_dom_sf"/>
</dbReference>
<dbReference type="InterPro" id="IPR000719">
    <property type="entry name" value="Prot_kinase_dom"/>
</dbReference>
<organism evidence="9 10">
    <name type="scientific">Apteryx mantelli</name>
    <name type="common">North Island brown kiwi</name>
    <dbReference type="NCBI Taxonomy" id="2696672"/>
    <lineage>
        <taxon>Eukaryota</taxon>
        <taxon>Metazoa</taxon>
        <taxon>Chordata</taxon>
        <taxon>Craniata</taxon>
        <taxon>Vertebrata</taxon>
        <taxon>Euteleostomi</taxon>
        <taxon>Archelosauria</taxon>
        <taxon>Archosauria</taxon>
        <taxon>Dinosauria</taxon>
        <taxon>Saurischia</taxon>
        <taxon>Theropoda</taxon>
        <taxon>Coelurosauria</taxon>
        <taxon>Aves</taxon>
        <taxon>Palaeognathae</taxon>
        <taxon>Apterygiformes</taxon>
        <taxon>Apterygidae</taxon>
        <taxon>Apteryx</taxon>
    </lineage>
</organism>
<feature type="compositionally biased region" description="Basic residues" evidence="7">
    <location>
        <begin position="688"/>
        <end position="699"/>
    </location>
</feature>
<dbReference type="OrthoDB" id="266718at2759"/>
<feature type="binding site" evidence="6">
    <location>
        <position position="1048"/>
    </location>
    <ligand>
        <name>ATP</name>
        <dbReference type="ChEBI" id="CHEBI:30616"/>
    </ligand>
</feature>
<keyword evidence="4 10" id="KW-0418">Kinase</keyword>
<dbReference type="Proteomes" id="UP001652627">
    <property type="component" value="Chromosome 6"/>
</dbReference>
<dbReference type="PANTHER" id="PTHR11584:SF369">
    <property type="entry name" value="MITOGEN-ACTIVATED PROTEIN KINASE KINASE KINASE 19-RELATED"/>
    <property type="match status" value="1"/>
</dbReference>
<feature type="region of interest" description="Disordered" evidence="7">
    <location>
        <begin position="507"/>
        <end position="540"/>
    </location>
</feature>
<dbReference type="GO" id="GO:0035556">
    <property type="term" value="P:intracellular signal transduction"/>
    <property type="evidence" value="ECO:0007669"/>
    <property type="project" value="UniProtKB-ARBA"/>
</dbReference>
<dbReference type="GO" id="GO:0005524">
    <property type="term" value="F:ATP binding"/>
    <property type="evidence" value="ECO:0007669"/>
    <property type="project" value="UniProtKB-UniRule"/>
</dbReference>
<evidence type="ECO:0000256" key="5">
    <source>
        <dbReference type="ARBA" id="ARBA00022840"/>
    </source>
</evidence>
<accession>A0A8B7JYT0</accession>
<evidence type="ECO:0000256" key="7">
    <source>
        <dbReference type="SAM" id="MobiDB-lite"/>
    </source>
</evidence>
<name>A0A8B7JYT0_9AVES</name>
<evidence type="ECO:0000313" key="9">
    <source>
        <dbReference type="Proteomes" id="UP001652627"/>
    </source>
</evidence>
<dbReference type="GO" id="GO:0004674">
    <property type="term" value="F:protein serine/threonine kinase activity"/>
    <property type="evidence" value="ECO:0007669"/>
    <property type="project" value="UniProtKB-KW"/>
</dbReference>